<protein>
    <recommendedName>
        <fullName evidence="1">Heterokaryon incompatibility domain-containing protein</fullName>
    </recommendedName>
</protein>
<proteinExistence type="predicted"/>
<comment type="caution">
    <text evidence="2">The sequence shown here is derived from an EMBL/GenBank/DDBJ whole genome shotgun (WGS) entry which is preliminary data.</text>
</comment>
<feature type="domain" description="Heterokaryon incompatibility" evidence="1">
    <location>
        <begin position="62"/>
        <end position="211"/>
    </location>
</feature>
<keyword evidence="3" id="KW-1185">Reference proteome</keyword>
<sequence>MSSPLLRNHTLRPYVYEPLTSDDSIRVISLHPAATRQAALRCSIVHYERCVELSRADNSRHYSAVSYAWGEPNFTEILTVSPAIDESMKGNSVNAESGDTYLRITPNVDALLRAFRKAHKPVYLWVDAICLNQDDDAEKTHQVPLMGEIYAMAKKVLVWLGNDDSDSRGATAFGLIRQLNHTYTELNETEEHALTQLLERSWFTRRWIIQEVSLARRSVLCWGQASIDLSWLMRILPEITKGFARELYAPRLLQMVIGNSTGDFDLLSALWELDRSECSDPQDRVAALMGLVAPDQRFQVNYGTEDWRQTYQRLVAHLVNRNPESGWVILLHLFDFGPANSNSNLTGKTVACPSWVPDWSGRRRSRLLPSRSPHIGSTQESEVYLNHEYDFVLKARIRQRNSRAKQMELAETELRQSNTAPNLNTTDPLDLGVKTRFRVDANALHANIHRLSRGVVTQVVTIDGSEPHHHLWETTVHKLKSFSGEIAADSPFADSQVCEMERICTFLIRQLDRIVCHNLYAIRHSDFMGAFQDAETQPDTLSLKQKQILTGVGLLLCEYSLIQWEFFEPKLRNGSFRPTGLGLGPRNTQVNDLLISLPRSSIKSQRNPEALVCLHPTSSTKALVSNLCVDWDLVQSISEASVVGPVSCTDLSVLSVAFLHGRIEHLDGQVLTGINIV</sequence>
<dbReference type="EMBL" id="JAPEVB010000003">
    <property type="protein sequence ID" value="KAJ4392292.1"/>
    <property type="molecule type" value="Genomic_DNA"/>
</dbReference>
<organism evidence="2 3">
    <name type="scientific">Gnomoniopsis smithogilvyi</name>
    <dbReference type="NCBI Taxonomy" id="1191159"/>
    <lineage>
        <taxon>Eukaryota</taxon>
        <taxon>Fungi</taxon>
        <taxon>Dikarya</taxon>
        <taxon>Ascomycota</taxon>
        <taxon>Pezizomycotina</taxon>
        <taxon>Sordariomycetes</taxon>
        <taxon>Sordariomycetidae</taxon>
        <taxon>Diaporthales</taxon>
        <taxon>Gnomoniaceae</taxon>
        <taxon>Gnomoniopsis</taxon>
    </lineage>
</organism>
<evidence type="ECO:0000259" key="1">
    <source>
        <dbReference type="Pfam" id="PF06985"/>
    </source>
</evidence>
<accession>A0A9W8YXI4</accession>
<reference evidence="2" key="1">
    <citation type="submission" date="2022-10" db="EMBL/GenBank/DDBJ databases">
        <title>Tapping the CABI collections for fungal endophytes: first genome assemblies for Collariella, Neodidymelliopsis, Ascochyta clinopodiicola, Didymella pomorum, Didymosphaeria variabile, Neocosmospora piperis and Neocucurbitaria cava.</title>
        <authorList>
            <person name="Hill R."/>
        </authorList>
    </citation>
    <scope>NUCLEOTIDE SEQUENCE</scope>
    <source>
        <strain evidence="2">IMI 355082</strain>
    </source>
</reference>
<name>A0A9W8YXI4_9PEZI</name>
<gene>
    <name evidence="2" type="ORF">N0V93_005917</name>
</gene>
<evidence type="ECO:0000313" key="2">
    <source>
        <dbReference type="EMBL" id="KAJ4392292.1"/>
    </source>
</evidence>
<dbReference type="Proteomes" id="UP001140453">
    <property type="component" value="Unassembled WGS sequence"/>
</dbReference>
<dbReference type="Pfam" id="PF06985">
    <property type="entry name" value="HET"/>
    <property type="match status" value="1"/>
</dbReference>
<dbReference type="PANTHER" id="PTHR24148">
    <property type="entry name" value="ANKYRIN REPEAT DOMAIN-CONTAINING PROTEIN 39 HOMOLOG-RELATED"/>
    <property type="match status" value="1"/>
</dbReference>
<dbReference type="InterPro" id="IPR010730">
    <property type="entry name" value="HET"/>
</dbReference>
<evidence type="ECO:0000313" key="3">
    <source>
        <dbReference type="Proteomes" id="UP001140453"/>
    </source>
</evidence>
<dbReference type="AlphaFoldDB" id="A0A9W8YXI4"/>
<dbReference type="OrthoDB" id="2157530at2759"/>
<dbReference type="PANTHER" id="PTHR24148:SF64">
    <property type="entry name" value="HETEROKARYON INCOMPATIBILITY DOMAIN-CONTAINING PROTEIN"/>
    <property type="match status" value="1"/>
</dbReference>
<dbReference type="InterPro" id="IPR052895">
    <property type="entry name" value="HetReg/Transcr_Mod"/>
</dbReference>